<dbReference type="Gene3D" id="2.70.130.10">
    <property type="entry name" value="Mannose-6-phosphate receptor binding domain"/>
    <property type="match status" value="1"/>
</dbReference>
<evidence type="ECO:0000256" key="4">
    <source>
        <dbReference type="ARBA" id="ARBA00023157"/>
    </source>
</evidence>
<dbReference type="Pfam" id="PF12999">
    <property type="entry name" value="PRKCSH-like"/>
    <property type="match status" value="1"/>
</dbReference>
<reference evidence="9 10" key="1">
    <citation type="submission" date="2019-05" db="EMBL/GenBank/DDBJ databases">
        <title>Sporisorium graminicola CBS 10092 draft sequencing and annotation.</title>
        <authorList>
            <person name="Solano-Gonzalez S."/>
            <person name="Caddick M.X."/>
            <person name="Darby A."/>
        </authorList>
    </citation>
    <scope>NUCLEOTIDE SEQUENCE [LARGE SCALE GENOMIC DNA]</scope>
    <source>
        <strain evidence="9 10">CBS 10092</strain>
    </source>
</reference>
<dbReference type="InterPro" id="IPR039794">
    <property type="entry name" value="Gtb1-like"/>
</dbReference>
<keyword evidence="2 7" id="KW-0732">Signal</keyword>
<dbReference type="SUPFAM" id="SSF50911">
    <property type="entry name" value="Mannose 6-phosphate receptor domain"/>
    <property type="match status" value="1"/>
</dbReference>
<feature type="chain" id="PRO_5020781218" description="Glucosidase 2 subunit beta" evidence="7">
    <location>
        <begin position="22"/>
        <end position="583"/>
    </location>
</feature>
<keyword evidence="3" id="KW-0256">Endoplasmic reticulum</keyword>
<evidence type="ECO:0000313" key="10">
    <source>
        <dbReference type="Proteomes" id="UP000306050"/>
    </source>
</evidence>
<dbReference type="PROSITE" id="PS51914">
    <property type="entry name" value="MRH"/>
    <property type="match status" value="1"/>
</dbReference>
<keyword evidence="10" id="KW-1185">Reference proteome</keyword>
<dbReference type="OrthoDB" id="202234at2759"/>
<dbReference type="InterPro" id="IPR044865">
    <property type="entry name" value="MRH_dom"/>
</dbReference>
<evidence type="ECO:0000256" key="7">
    <source>
        <dbReference type="SAM" id="SignalP"/>
    </source>
</evidence>
<feature type="domain" description="MRH" evidence="8">
    <location>
        <begin position="456"/>
        <end position="563"/>
    </location>
</feature>
<organism evidence="9 10">
    <name type="scientific">Sporisorium graminicola</name>
    <dbReference type="NCBI Taxonomy" id="280036"/>
    <lineage>
        <taxon>Eukaryota</taxon>
        <taxon>Fungi</taxon>
        <taxon>Dikarya</taxon>
        <taxon>Basidiomycota</taxon>
        <taxon>Ustilaginomycotina</taxon>
        <taxon>Ustilaginomycetes</taxon>
        <taxon>Ustilaginales</taxon>
        <taxon>Ustilaginaceae</taxon>
        <taxon>Sporisorium</taxon>
    </lineage>
</organism>
<evidence type="ECO:0000259" key="8">
    <source>
        <dbReference type="PROSITE" id="PS51914"/>
    </source>
</evidence>
<dbReference type="Proteomes" id="UP000306050">
    <property type="component" value="Chromosome SGRAM_23"/>
</dbReference>
<dbReference type="InterPro" id="IPR036607">
    <property type="entry name" value="PRKCSH"/>
</dbReference>
<keyword evidence="5" id="KW-0175">Coiled coil</keyword>
<keyword evidence="4" id="KW-1015">Disulfide bond</keyword>
<dbReference type="PANTHER" id="PTHR12630:SF1">
    <property type="entry name" value="GLUCOSIDASE 2 SUBUNIT BETA"/>
    <property type="match status" value="1"/>
</dbReference>
<evidence type="ECO:0000313" key="9">
    <source>
        <dbReference type="EMBL" id="TKY86922.1"/>
    </source>
</evidence>
<evidence type="ECO:0000256" key="5">
    <source>
        <dbReference type="SAM" id="Coils"/>
    </source>
</evidence>
<dbReference type="Pfam" id="PF13015">
    <property type="entry name" value="PRKCSH_1"/>
    <property type="match status" value="1"/>
</dbReference>
<accession>A0A4U7KVA0</accession>
<sequence length="583" mass="64061">MVRLNSLAVAALAAGAISASASSSTTPLRGVAPADASKYQPTKDAQGRLRWTCLDGSKELSWSAINDDYCDCPDGSDEPGTSACHNSSFYCANHGHIPARIRSSRVDDGICDPECCDGSDETDGKIHCPDRCAKVGKEYRKKMTELENLRRAGAKIRDKYIADGRKEKESLEAEIAKLEVEVQVATEKEARLQNELTRAETSDRHVIDAKIKTPLYAKLVDHQTAIKALQDKNAALKSELSTLTLLLDDLAKGYNPNYQDMAVKGAVVAYKEWRGISAATSETKDEAEADSANTVDQLAAENVKLSQLLDEGDWPSSKISSLLGDDPLDIMDRGLSGAAHDKRVYANESEDGGLLFRIHEYLPDVIVPYFEAMVDTLLDVLIKANVITDVKRMRPKSTASSGTADEPENVSEARRAHSEAANHLSRTSADLSTRKHKLAEFATRYGREAEFKALENKCFSKDMGEYTYEYCFFGRANQIPNNGGAQISLGTFSQFNPQQNSSPEEDAYWMQQIYARGQKCWNGPERSAVVDLECGVENKVLDVFEAEKCIYSIKVTTPAVCFPVKQQQPNDGGASGHQLKDEL</sequence>
<proteinExistence type="predicted"/>
<evidence type="ECO:0000256" key="2">
    <source>
        <dbReference type="ARBA" id="ARBA00022729"/>
    </source>
</evidence>
<evidence type="ECO:0000256" key="3">
    <source>
        <dbReference type="ARBA" id="ARBA00022824"/>
    </source>
</evidence>
<evidence type="ECO:0000256" key="6">
    <source>
        <dbReference type="SAM" id="MobiDB-lite"/>
    </source>
</evidence>
<feature type="compositionally biased region" description="Basic and acidic residues" evidence="6">
    <location>
        <begin position="411"/>
        <end position="420"/>
    </location>
</feature>
<dbReference type="InterPro" id="IPR009011">
    <property type="entry name" value="Man6P_isomerase_rcpt-bd_dom_sf"/>
</dbReference>
<dbReference type="GO" id="GO:0017177">
    <property type="term" value="C:glucosidase II complex"/>
    <property type="evidence" value="ECO:0007669"/>
    <property type="project" value="TreeGrafter"/>
</dbReference>
<name>A0A4U7KVA0_9BASI</name>
<dbReference type="AlphaFoldDB" id="A0A4U7KVA0"/>
<dbReference type="EMBL" id="SRRM01000015">
    <property type="protein sequence ID" value="TKY86922.1"/>
    <property type="molecule type" value="Genomic_DNA"/>
</dbReference>
<dbReference type="PANTHER" id="PTHR12630">
    <property type="entry name" value="N-LINKED OLIGOSACCHARIDE PROCESSING"/>
    <property type="match status" value="1"/>
</dbReference>
<feature type="coiled-coil region" evidence="5">
    <location>
        <begin position="161"/>
        <end position="246"/>
    </location>
</feature>
<dbReference type="RefSeq" id="XP_029738907.1">
    <property type="nucleotide sequence ID" value="XM_029884806.1"/>
</dbReference>
<comment type="caution">
    <text evidence="9">The sequence shown here is derived from an EMBL/GenBank/DDBJ whole genome shotgun (WGS) entry which is preliminary data.</text>
</comment>
<dbReference type="KEGG" id="sgra:EX895_004210"/>
<gene>
    <name evidence="9" type="ORF">EX895_004210</name>
</gene>
<dbReference type="GeneID" id="40727105"/>
<protein>
    <recommendedName>
        <fullName evidence="1">Glucosidase 2 subunit beta</fullName>
    </recommendedName>
</protein>
<feature type="signal peptide" evidence="7">
    <location>
        <begin position="1"/>
        <end position="21"/>
    </location>
</feature>
<dbReference type="InterPro" id="IPR028146">
    <property type="entry name" value="PRKCSH_N"/>
</dbReference>
<dbReference type="GO" id="GO:0006491">
    <property type="term" value="P:N-glycan processing"/>
    <property type="evidence" value="ECO:0007669"/>
    <property type="project" value="TreeGrafter"/>
</dbReference>
<feature type="region of interest" description="Disordered" evidence="6">
    <location>
        <begin position="393"/>
        <end position="431"/>
    </location>
</feature>
<evidence type="ECO:0000256" key="1">
    <source>
        <dbReference type="ARBA" id="ARBA00022387"/>
    </source>
</evidence>